<feature type="domain" description="Methylamine utilisation protein MauE" evidence="6">
    <location>
        <begin position="11"/>
        <end position="82"/>
    </location>
</feature>
<accession>A0ABW5J3N1</accession>
<evidence type="ECO:0000256" key="4">
    <source>
        <dbReference type="ARBA" id="ARBA00023136"/>
    </source>
</evidence>
<evidence type="ECO:0000256" key="5">
    <source>
        <dbReference type="SAM" id="Phobius"/>
    </source>
</evidence>
<reference evidence="8" key="1">
    <citation type="journal article" date="2019" name="Int. J. Syst. Evol. Microbiol.">
        <title>The Global Catalogue of Microorganisms (GCM) 10K type strain sequencing project: providing services to taxonomists for standard genome sequencing and annotation.</title>
        <authorList>
            <consortium name="The Broad Institute Genomics Platform"/>
            <consortium name="The Broad Institute Genome Sequencing Center for Infectious Disease"/>
            <person name="Wu L."/>
            <person name="Ma J."/>
        </authorList>
    </citation>
    <scope>NUCLEOTIDE SEQUENCE [LARGE SCALE GENOMIC DNA]</scope>
    <source>
        <strain evidence="8">KCTC 52344</strain>
    </source>
</reference>
<evidence type="ECO:0000256" key="3">
    <source>
        <dbReference type="ARBA" id="ARBA00022989"/>
    </source>
</evidence>
<protein>
    <submittedName>
        <fullName evidence="7">MauE/DoxX family redox-associated membrane protein</fullName>
    </submittedName>
</protein>
<evidence type="ECO:0000313" key="8">
    <source>
        <dbReference type="Proteomes" id="UP001597510"/>
    </source>
</evidence>
<name>A0ABW5J3N1_9BACT</name>
<keyword evidence="3 5" id="KW-1133">Transmembrane helix</keyword>
<comment type="subcellular location">
    <subcellularLocation>
        <location evidence="1">Membrane</location>
        <topology evidence="1">Multi-pass membrane protein</topology>
    </subcellularLocation>
</comment>
<evidence type="ECO:0000256" key="2">
    <source>
        <dbReference type="ARBA" id="ARBA00022692"/>
    </source>
</evidence>
<evidence type="ECO:0000259" key="6">
    <source>
        <dbReference type="Pfam" id="PF07291"/>
    </source>
</evidence>
<organism evidence="7 8">
    <name type="scientific">Emticicia soli</name>
    <dbReference type="NCBI Taxonomy" id="2027878"/>
    <lineage>
        <taxon>Bacteria</taxon>
        <taxon>Pseudomonadati</taxon>
        <taxon>Bacteroidota</taxon>
        <taxon>Cytophagia</taxon>
        <taxon>Cytophagales</taxon>
        <taxon>Leadbetterellaceae</taxon>
        <taxon>Emticicia</taxon>
    </lineage>
</organism>
<evidence type="ECO:0000313" key="7">
    <source>
        <dbReference type="EMBL" id="MFD2520627.1"/>
    </source>
</evidence>
<keyword evidence="8" id="KW-1185">Reference proteome</keyword>
<dbReference type="EMBL" id="JBHULC010000006">
    <property type="protein sequence ID" value="MFD2520627.1"/>
    <property type="molecule type" value="Genomic_DNA"/>
</dbReference>
<gene>
    <name evidence="7" type="ORF">ACFSR2_07020</name>
</gene>
<dbReference type="RefSeq" id="WP_379976783.1">
    <property type="nucleotide sequence ID" value="NZ_JBBEWC010000014.1"/>
</dbReference>
<keyword evidence="2 5" id="KW-0812">Transmembrane</keyword>
<keyword evidence="4 5" id="KW-0472">Membrane</keyword>
<dbReference type="Pfam" id="PF07291">
    <property type="entry name" value="MauE"/>
    <property type="match status" value="1"/>
</dbReference>
<feature type="transmembrane region" description="Helical" evidence="5">
    <location>
        <begin position="50"/>
        <end position="70"/>
    </location>
</feature>
<dbReference type="InterPro" id="IPR009908">
    <property type="entry name" value="Methylamine_util_MauE"/>
</dbReference>
<evidence type="ECO:0000256" key="1">
    <source>
        <dbReference type="ARBA" id="ARBA00004141"/>
    </source>
</evidence>
<comment type="caution">
    <text evidence="7">The sequence shown here is derived from an EMBL/GenBank/DDBJ whole genome shotgun (WGS) entry which is preliminary data.</text>
</comment>
<sequence length="105" mass="11951">MTQFSLHSHRLLSIVIGLLFLVSGFSKIIDSNGFIKLLFRYGLGSFSYIGPLLSPIEVLLGLCLIINTYVKKTAFFVFFLTIISKYMTKDLHIYKPLLNQTLKLC</sequence>
<proteinExistence type="predicted"/>
<dbReference type="Proteomes" id="UP001597510">
    <property type="component" value="Unassembled WGS sequence"/>
</dbReference>